<gene>
    <name evidence="3" type="ORF">ACFQVD_19460</name>
</gene>
<proteinExistence type="predicted"/>
<evidence type="ECO:0000256" key="2">
    <source>
        <dbReference type="SAM" id="MobiDB-lite"/>
    </source>
</evidence>
<keyword evidence="4" id="KW-1185">Reference proteome</keyword>
<dbReference type="EMBL" id="JBHTEE010000001">
    <property type="protein sequence ID" value="MFC7602281.1"/>
    <property type="molecule type" value="Genomic_DNA"/>
</dbReference>
<dbReference type="SUPFAM" id="SSF54292">
    <property type="entry name" value="2Fe-2S ferredoxin-like"/>
    <property type="match status" value="1"/>
</dbReference>
<dbReference type="Proteomes" id="UP001596514">
    <property type="component" value="Unassembled WGS sequence"/>
</dbReference>
<evidence type="ECO:0000313" key="3">
    <source>
        <dbReference type="EMBL" id="MFC7602281.1"/>
    </source>
</evidence>
<sequence>MTTAQGRTGRHAGPSRAPQTEIVVDGDPVRAVDGISLAAVLVGERRWSLRRNPVGGDPRGPFCGMGVCFECEVTVDGRPGVRACITRIYAGMRVETAAEGEAPHDR</sequence>
<protein>
    <submittedName>
        <fullName evidence="3">(2Fe-2S)-binding protein</fullName>
    </submittedName>
</protein>
<dbReference type="RefSeq" id="WP_386271700.1">
    <property type="nucleotide sequence ID" value="NZ_JBHSIJ010000002.1"/>
</dbReference>
<name>A0ABW2T3G6_9ACTN</name>
<dbReference type="Pfam" id="PF13510">
    <property type="entry name" value="Fer2_4"/>
    <property type="match status" value="1"/>
</dbReference>
<comment type="caution">
    <text evidence="3">The sequence shown here is derived from an EMBL/GenBank/DDBJ whole genome shotgun (WGS) entry which is preliminary data.</text>
</comment>
<keyword evidence="1" id="KW-0560">Oxidoreductase</keyword>
<dbReference type="Gene3D" id="3.10.20.440">
    <property type="entry name" value="2Fe-2S iron-sulphur cluster binding domain, sarcosine oxidase, alpha subunit, N-terminal domain"/>
    <property type="match status" value="1"/>
</dbReference>
<accession>A0ABW2T3G6</accession>
<evidence type="ECO:0000256" key="1">
    <source>
        <dbReference type="ARBA" id="ARBA00023002"/>
    </source>
</evidence>
<evidence type="ECO:0000313" key="4">
    <source>
        <dbReference type="Proteomes" id="UP001596514"/>
    </source>
</evidence>
<feature type="region of interest" description="Disordered" evidence="2">
    <location>
        <begin position="1"/>
        <end position="21"/>
    </location>
</feature>
<dbReference type="InterPro" id="IPR042204">
    <property type="entry name" value="2Fe-2S-bd_N"/>
</dbReference>
<organism evidence="3 4">
    <name type="scientific">Streptosporangium amethystogenes subsp. fukuiense</name>
    <dbReference type="NCBI Taxonomy" id="698418"/>
    <lineage>
        <taxon>Bacteria</taxon>
        <taxon>Bacillati</taxon>
        <taxon>Actinomycetota</taxon>
        <taxon>Actinomycetes</taxon>
        <taxon>Streptosporangiales</taxon>
        <taxon>Streptosporangiaceae</taxon>
        <taxon>Streptosporangium</taxon>
    </lineage>
</organism>
<reference evidence="4" key="1">
    <citation type="journal article" date="2019" name="Int. J. Syst. Evol. Microbiol.">
        <title>The Global Catalogue of Microorganisms (GCM) 10K type strain sequencing project: providing services to taxonomists for standard genome sequencing and annotation.</title>
        <authorList>
            <consortium name="The Broad Institute Genomics Platform"/>
            <consortium name="The Broad Institute Genome Sequencing Center for Infectious Disease"/>
            <person name="Wu L."/>
            <person name="Ma J."/>
        </authorList>
    </citation>
    <scope>NUCLEOTIDE SEQUENCE [LARGE SCALE GENOMIC DNA]</scope>
    <source>
        <strain evidence="4">JCM 10083</strain>
    </source>
</reference>
<dbReference type="InterPro" id="IPR036010">
    <property type="entry name" value="2Fe-2S_ferredoxin-like_sf"/>
</dbReference>